<evidence type="ECO:0000313" key="3">
    <source>
        <dbReference type="Proteomes" id="UP001321700"/>
    </source>
</evidence>
<protein>
    <recommendedName>
        <fullName evidence="4">Peptidase C39-like domain-containing protein</fullName>
    </recommendedName>
</protein>
<name>A0ABU3KIA1_9BURK</name>
<accession>A0ABU3KIA1</accession>
<evidence type="ECO:0008006" key="4">
    <source>
        <dbReference type="Google" id="ProtNLM"/>
    </source>
</evidence>
<reference evidence="2 3" key="1">
    <citation type="submission" date="2023-08" db="EMBL/GenBank/DDBJ databases">
        <title>Rhodoferax potami sp. nov. and Rhodoferax mekongensis sp. nov., isolated from the Mekong River in Thailand.</title>
        <authorList>
            <person name="Kitikhun S."/>
            <person name="Charoenyingcharoen P."/>
            <person name="Siriarchawattana P."/>
            <person name="Likhitrattanapisal S."/>
            <person name="Nilsakha T."/>
            <person name="Chanpet A."/>
            <person name="Rattanawaree P."/>
            <person name="Ingsriswang S."/>
        </authorList>
    </citation>
    <scope>NUCLEOTIDE SEQUENCE [LARGE SCALE GENOMIC DNA]</scope>
    <source>
        <strain evidence="2 3">TBRC 17660</strain>
    </source>
</reference>
<sequence>MRFKLTIFSLIFFLSPAIWAVSPTEAAQRIASLSPSFEHLQSLGKLNPRLVDGTCVSFALHSLLAERDSKMKYEDVAEFSQNNFWTLGTGNRGVLSSVAGLIPLWGIPKVAQHFGLELEGDWLGRFTGNYPELLARWLDEGRGVLASVKASRLYKLQIYSDNPDLARLNDEHVVRVAAVKRDESGAPDVFYLIDINRGNQVTAVPASHLTHASRNAAGLPMVAWRTMDTLPNSIK</sequence>
<comment type="caution">
    <text evidence="2">The sequence shown here is derived from an EMBL/GenBank/DDBJ whole genome shotgun (WGS) entry which is preliminary data.</text>
</comment>
<organism evidence="2 3">
    <name type="scientific">Rhodoferax potami</name>
    <dbReference type="NCBI Taxonomy" id="3068338"/>
    <lineage>
        <taxon>Bacteria</taxon>
        <taxon>Pseudomonadati</taxon>
        <taxon>Pseudomonadota</taxon>
        <taxon>Betaproteobacteria</taxon>
        <taxon>Burkholderiales</taxon>
        <taxon>Comamonadaceae</taxon>
        <taxon>Rhodoferax</taxon>
    </lineage>
</organism>
<feature type="signal peptide" evidence="1">
    <location>
        <begin position="1"/>
        <end position="20"/>
    </location>
</feature>
<keyword evidence="1" id="KW-0732">Signal</keyword>
<evidence type="ECO:0000313" key="2">
    <source>
        <dbReference type="EMBL" id="MDT7517311.1"/>
    </source>
</evidence>
<dbReference type="Proteomes" id="UP001321700">
    <property type="component" value="Unassembled WGS sequence"/>
</dbReference>
<gene>
    <name evidence="2" type="ORF">RAE19_00890</name>
</gene>
<proteinExistence type="predicted"/>
<dbReference type="EMBL" id="JAVBIK010000001">
    <property type="protein sequence ID" value="MDT7517311.1"/>
    <property type="molecule type" value="Genomic_DNA"/>
</dbReference>
<evidence type="ECO:0000256" key="1">
    <source>
        <dbReference type="SAM" id="SignalP"/>
    </source>
</evidence>
<dbReference type="RefSeq" id="WP_313873147.1">
    <property type="nucleotide sequence ID" value="NZ_JAVBIK010000001.1"/>
</dbReference>
<keyword evidence="3" id="KW-1185">Reference proteome</keyword>
<feature type="chain" id="PRO_5045331974" description="Peptidase C39-like domain-containing protein" evidence="1">
    <location>
        <begin position="21"/>
        <end position="235"/>
    </location>
</feature>